<feature type="chain" id="PRO_5005808056" description="Bacterial SH3 domain protein" evidence="1">
    <location>
        <begin position="21"/>
        <end position="200"/>
    </location>
</feature>
<evidence type="ECO:0008006" key="4">
    <source>
        <dbReference type="Google" id="ProtNLM"/>
    </source>
</evidence>
<dbReference type="Proteomes" id="UP000049222">
    <property type="component" value="Unassembled WGS sequence"/>
</dbReference>
<evidence type="ECO:0000313" key="2">
    <source>
        <dbReference type="EMBL" id="CTQ49195.1"/>
    </source>
</evidence>
<feature type="signal peptide" evidence="1">
    <location>
        <begin position="1"/>
        <end position="20"/>
    </location>
</feature>
<dbReference type="EMBL" id="CXSU01000011">
    <property type="protein sequence ID" value="CTQ49195.1"/>
    <property type="molecule type" value="Genomic_DNA"/>
</dbReference>
<dbReference type="STRING" id="420998.JDO7802_01206"/>
<gene>
    <name evidence="2" type="ORF">JDO7802_01206</name>
</gene>
<keyword evidence="1" id="KW-0732">Signal</keyword>
<keyword evidence="3" id="KW-1185">Reference proteome</keyword>
<name>A0A0M6YHN9_9RHOB</name>
<protein>
    <recommendedName>
        <fullName evidence="4">Bacterial SH3 domain protein</fullName>
    </recommendedName>
</protein>
<proteinExistence type="predicted"/>
<dbReference type="OrthoDB" id="5489750at2"/>
<dbReference type="Gene3D" id="2.30.30.40">
    <property type="entry name" value="SH3 Domains"/>
    <property type="match status" value="1"/>
</dbReference>
<evidence type="ECO:0000313" key="3">
    <source>
        <dbReference type="Proteomes" id="UP000049222"/>
    </source>
</evidence>
<organism evidence="2 3">
    <name type="scientific">Jannaschia donghaensis</name>
    <dbReference type="NCBI Taxonomy" id="420998"/>
    <lineage>
        <taxon>Bacteria</taxon>
        <taxon>Pseudomonadati</taxon>
        <taxon>Pseudomonadota</taxon>
        <taxon>Alphaproteobacteria</taxon>
        <taxon>Rhodobacterales</taxon>
        <taxon>Roseobacteraceae</taxon>
        <taxon>Jannaschia</taxon>
    </lineage>
</organism>
<dbReference type="AlphaFoldDB" id="A0A0M6YHN9"/>
<evidence type="ECO:0000256" key="1">
    <source>
        <dbReference type="SAM" id="SignalP"/>
    </source>
</evidence>
<reference evidence="2 3" key="1">
    <citation type="submission" date="2015-07" db="EMBL/GenBank/DDBJ databases">
        <authorList>
            <person name="Noorani M."/>
        </authorList>
    </citation>
    <scope>NUCLEOTIDE SEQUENCE [LARGE SCALE GENOMIC DNA]</scope>
    <source>
        <strain evidence="2 3">CECT 7802</strain>
    </source>
</reference>
<accession>A0A0M6YHN9</accession>
<dbReference type="RefSeq" id="WP_055083618.1">
    <property type="nucleotide sequence ID" value="NZ_CXSU01000011.1"/>
</dbReference>
<sequence length="200" mass="21490">MRRGVAWVFVLSCLSGAVMAQDDPLPALYDVVGVAANDALNLRASPRATARVLGELRHDATGVEIVRLSESGDWGLTNIDEGTGWTAMRFLTRQDGQGWDVPPALSVCYGAEPFWSLDPVQALSLSTPDEVIGITPLTMTRAAGRRDPWGIVAQSDNGPIHGILSRQTCSDGMSDREAGFRIDLINGDRGVYTGCCTLTR</sequence>